<dbReference type="PROSITE" id="PS00130">
    <property type="entry name" value="U_DNA_GLYCOSYLASE"/>
    <property type="match status" value="1"/>
</dbReference>
<organism evidence="12">
    <name type="scientific">Percolomonas cosmopolitus</name>
    <dbReference type="NCBI Taxonomy" id="63605"/>
    <lineage>
        <taxon>Eukaryota</taxon>
        <taxon>Discoba</taxon>
        <taxon>Heterolobosea</taxon>
        <taxon>Tetramitia</taxon>
        <taxon>Eutetramitia</taxon>
        <taxon>Percolomonadidae</taxon>
        <taxon>Percolomonas</taxon>
    </lineage>
</organism>
<dbReference type="SMART" id="SM00987">
    <property type="entry name" value="UreE_C"/>
    <property type="match status" value="1"/>
</dbReference>
<dbReference type="InterPro" id="IPR002043">
    <property type="entry name" value="UDG_fam1"/>
</dbReference>
<dbReference type="NCBIfam" id="NF003592">
    <property type="entry name" value="PRK05254.1-5"/>
    <property type="match status" value="1"/>
</dbReference>
<dbReference type="HAMAP" id="MF_00148">
    <property type="entry name" value="UDG"/>
    <property type="match status" value="1"/>
</dbReference>
<dbReference type="InterPro" id="IPR005122">
    <property type="entry name" value="Uracil-DNA_glycosylase-like"/>
</dbReference>
<evidence type="ECO:0000256" key="8">
    <source>
        <dbReference type="PROSITE-ProRule" id="PRU10072"/>
    </source>
</evidence>
<keyword evidence="4 7" id="KW-0227">DNA damage</keyword>
<dbReference type="EMBL" id="HBGD01010909">
    <property type="protein sequence ID" value="CAD9085721.1"/>
    <property type="molecule type" value="Transcribed_RNA"/>
</dbReference>
<dbReference type="GO" id="GO:0005634">
    <property type="term" value="C:nucleus"/>
    <property type="evidence" value="ECO:0007669"/>
    <property type="project" value="UniProtKB-SubCell"/>
</dbReference>
<comment type="similarity">
    <text evidence="2 7 9">Belongs to the uracil-DNA glycosylase (UDG) superfamily. UNG family.</text>
</comment>
<dbReference type="AlphaFoldDB" id="A0A7S1KW07"/>
<keyword evidence="7" id="KW-0539">Nucleus</keyword>
<feature type="compositionally biased region" description="Basic and acidic residues" evidence="10">
    <location>
        <begin position="46"/>
        <end position="59"/>
    </location>
</feature>
<evidence type="ECO:0000259" key="11">
    <source>
        <dbReference type="SMART" id="SM00986"/>
    </source>
</evidence>
<dbReference type="GO" id="GO:0004844">
    <property type="term" value="F:uracil DNA N-glycosylase activity"/>
    <property type="evidence" value="ECO:0007669"/>
    <property type="project" value="UniProtKB-UniRule"/>
</dbReference>
<dbReference type="SUPFAM" id="SSF52141">
    <property type="entry name" value="Uracil-DNA glycosylase-like"/>
    <property type="match status" value="1"/>
</dbReference>
<evidence type="ECO:0000313" key="12">
    <source>
        <dbReference type="EMBL" id="CAD9085721.1"/>
    </source>
</evidence>
<feature type="domain" description="Uracil-DNA glycosylase-like" evidence="11">
    <location>
        <begin position="129"/>
        <end position="291"/>
    </location>
</feature>
<sequence>MPQQSSLDRFLKSGAKRKREEDATVATTSTTKKKQKMADEEIGDDATQHSAEENEKDAPESPSVTDHAEFNITSFSQLKNSIGQMDPKWRSFLNKECDKPYFHKLINSLEKEEREHTIYPPPAEVLSIFKYCTFDEVKVIVLGQDPYHQPNQAHGCAFSVKKGIKVPSSLRNIYKELETDVKGFKAPPHGSLEGWARQGVFLLNTVLTVRYNQAHSHKKKGWEEFTKAVLKYLCDNKKGLVVFLWGKPAQKEGKFIDRKKHHVLECAHPSGLSAHRGFFGCHHFSKCNEFLENDGKKPINWSHLP</sequence>
<proteinExistence type="inferred from homology"/>
<dbReference type="InterPro" id="IPR036895">
    <property type="entry name" value="Uracil-DNA_glycosylase-like_sf"/>
</dbReference>
<dbReference type="NCBIfam" id="NF003588">
    <property type="entry name" value="PRK05254.1-1"/>
    <property type="match status" value="1"/>
</dbReference>
<protein>
    <recommendedName>
        <fullName evidence="3 7">Uracil-DNA glycosylase</fullName>
        <shortName evidence="7">UDG</shortName>
        <ecNumber evidence="3 7">3.2.2.27</ecNumber>
    </recommendedName>
</protein>
<name>A0A7S1KW07_9EUKA</name>
<comment type="catalytic activity">
    <reaction evidence="1 7 9">
        <text>Hydrolyzes single-stranded DNA or mismatched double-stranded DNA and polynucleotides, releasing free uracil.</text>
        <dbReference type="EC" id="3.2.2.27"/>
    </reaction>
</comment>
<evidence type="ECO:0000256" key="10">
    <source>
        <dbReference type="SAM" id="MobiDB-lite"/>
    </source>
</evidence>
<keyword evidence="5 7" id="KW-0378">Hydrolase</keyword>
<dbReference type="PANTHER" id="PTHR11264:SF0">
    <property type="entry name" value="URACIL-DNA GLYCOSYLASE"/>
    <property type="match status" value="1"/>
</dbReference>
<dbReference type="Gene3D" id="3.40.470.10">
    <property type="entry name" value="Uracil-DNA glycosylase-like domain"/>
    <property type="match status" value="1"/>
</dbReference>
<comment type="subcellular location">
    <subcellularLocation>
        <location evidence="7">Mitochondrion</location>
    </subcellularLocation>
    <subcellularLocation>
        <location evidence="7">Nucleus</location>
    </subcellularLocation>
</comment>
<evidence type="ECO:0000256" key="4">
    <source>
        <dbReference type="ARBA" id="ARBA00022763"/>
    </source>
</evidence>
<evidence type="ECO:0000256" key="7">
    <source>
        <dbReference type="HAMAP-Rule" id="MF_03166"/>
    </source>
</evidence>
<dbReference type="InterPro" id="IPR018085">
    <property type="entry name" value="Ura-DNA_Glyclase_AS"/>
</dbReference>
<keyword evidence="7" id="KW-0496">Mitochondrion</keyword>
<feature type="region of interest" description="Disordered" evidence="10">
    <location>
        <begin position="1"/>
        <end position="65"/>
    </location>
</feature>
<evidence type="ECO:0000256" key="5">
    <source>
        <dbReference type="ARBA" id="ARBA00022801"/>
    </source>
</evidence>
<dbReference type="FunFam" id="3.40.470.10:FF:000001">
    <property type="entry name" value="Uracil-DNA glycosylase"/>
    <property type="match status" value="1"/>
</dbReference>
<comment type="function">
    <text evidence="7 9">Excises uracil residues from the DNA which can arise as a result of misincorporation of dUMP residues by DNA polymerase or due to deamination of cytosine.</text>
</comment>
<gene>
    <name evidence="12" type="ORF">PCOS0759_LOCUS8975</name>
</gene>
<reference evidence="12" key="1">
    <citation type="submission" date="2021-01" db="EMBL/GenBank/DDBJ databases">
        <authorList>
            <person name="Corre E."/>
            <person name="Pelletier E."/>
            <person name="Niang G."/>
            <person name="Scheremetjew M."/>
            <person name="Finn R."/>
            <person name="Kale V."/>
            <person name="Holt S."/>
            <person name="Cochrane G."/>
            <person name="Meng A."/>
            <person name="Brown T."/>
            <person name="Cohen L."/>
        </authorList>
    </citation>
    <scope>NUCLEOTIDE SEQUENCE</scope>
    <source>
        <strain evidence="12">WS</strain>
    </source>
</reference>
<dbReference type="CDD" id="cd10027">
    <property type="entry name" value="UDG-F1-like"/>
    <property type="match status" value="1"/>
</dbReference>
<evidence type="ECO:0000256" key="6">
    <source>
        <dbReference type="ARBA" id="ARBA00023204"/>
    </source>
</evidence>
<accession>A0A7S1KW07</accession>
<dbReference type="Pfam" id="PF03167">
    <property type="entry name" value="UDG"/>
    <property type="match status" value="1"/>
</dbReference>
<evidence type="ECO:0000256" key="3">
    <source>
        <dbReference type="ARBA" id="ARBA00012030"/>
    </source>
</evidence>
<dbReference type="NCBIfam" id="NF003589">
    <property type="entry name" value="PRK05254.1-2"/>
    <property type="match status" value="1"/>
</dbReference>
<dbReference type="SMART" id="SM00986">
    <property type="entry name" value="UDG"/>
    <property type="match status" value="1"/>
</dbReference>
<keyword evidence="6 7" id="KW-0234">DNA repair</keyword>
<dbReference type="GO" id="GO:0097510">
    <property type="term" value="P:base-excision repair, AP site formation via deaminated base removal"/>
    <property type="evidence" value="ECO:0007669"/>
    <property type="project" value="TreeGrafter"/>
</dbReference>
<evidence type="ECO:0000256" key="2">
    <source>
        <dbReference type="ARBA" id="ARBA00008184"/>
    </source>
</evidence>
<feature type="active site" description="Proton acceptor" evidence="7 8">
    <location>
        <position position="145"/>
    </location>
</feature>
<dbReference type="GO" id="GO:0005739">
    <property type="term" value="C:mitochondrion"/>
    <property type="evidence" value="ECO:0007669"/>
    <property type="project" value="UniProtKB-SubCell"/>
</dbReference>
<evidence type="ECO:0000256" key="9">
    <source>
        <dbReference type="RuleBase" id="RU003780"/>
    </source>
</evidence>
<dbReference type="NCBIfam" id="TIGR00628">
    <property type="entry name" value="ung"/>
    <property type="match status" value="1"/>
</dbReference>
<dbReference type="PANTHER" id="PTHR11264">
    <property type="entry name" value="URACIL-DNA GLYCOSYLASE"/>
    <property type="match status" value="1"/>
</dbReference>
<evidence type="ECO:0000256" key="1">
    <source>
        <dbReference type="ARBA" id="ARBA00001400"/>
    </source>
</evidence>
<dbReference type="NCBIfam" id="NF003591">
    <property type="entry name" value="PRK05254.1-4"/>
    <property type="match status" value="1"/>
</dbReference>
<dbReference type="EC" id="3.2.2.27" evidence="3 7"/>